<sequence length="424" mass="45574">MDASQIISIGIFVITFAAIMTEKLHRALAAIVGAFLLLALHILSFDQAMEHIDFNTLGVLFGMMLFVSVVKLSGVFEFLAVKCARLAKGDPWKIMMLFVLLTAVLSAFLDNVTTVLLIGPMTITVCKMLDINPIPFFMTEILASNIGGTATLIGDPPNIMIGSAAGFTFLDFIMYDAPAVVIILAAILVVFYFLYGRKLNVNDEHKKRVMELDEHAQIKNHRLLKQSVVMVGLVVIGFMAHGALGLESSVIALGAAGILLLISGEKIEHALSQVEWTTLAFFAGLFIIVGALSETGVIEMLAYALIDVTGGNVFITMLVLLVGSAVISSFLDNIPFVATMIPILLAMESTGMDVTPLWWAVSLGACLGGNGTIIGASANVVLSDISKKNGHEITFISFLKVGFPIMMLTVVIAGLYLILRFPPM</sequence>
<dbReference type="PANTHER" id="PTHR43568">
    <property type="entry name" value="P PROTEIN"/>
    <property type="match status" value="1"/>
</dbReference>
<keyword evidence="6 8" id="KW-1133">Transmembrane helix</keyword>
<feature type="transmembrane region" description="Helical" evidence="8">
    <location>
        <begin position="57"/>
        <end position="80"/>
    </location>
</feature>
<evidence type="ECO:0000256" key="1">
    <source>
        <dbReference type="ARBA" id="ARBA00004651"/>
    </source>
</evidence>
<dbReference type="CDD" id="cd01116">
    <property type="entry name" value="P_permease"/>
    <property type="match status" value="1"/>
</dbReference>
<evidence type="ECO:0000256" key="2">
    <source>
        <dbReference type="ARBA" id="ARBA00009843"/>
    </source>
</evidence>
<dbReference type="AlphaFoldDB" id="A0A2K2U9G0"/>
<dbReference type="GO" id="GO:0015105">
    <property type="term" value="F:arsenite transmembrane transporter activity"/>
    <property type="evidence" value="ECO:0007669"/>
    <property type="project" value="InterPro"/>
</dbReference>
<dbReference type="Proteomes" id="UP000236197">
    <property type="component" value="Unassembled WGS sequence"/>
</dbReference>
<organism evidence="10 11">
    <name type="scientific">Enteroscipio rubneri</name>
    <dbReference type="NCBI Taxonomy" id="2070686"/>
    <lineage>
        <taxon>Bacteria</taxon>
        <taxon>Bacillati</taxon>
        <taxon>Actinomycetota</taxon>
        <taxon>Coriobacteriia</taxon>
        <taxon>Eggerthellales</taxon>
        <taxon>Eggerthellaceae</taxon>
        <taxon>Enteroscipio</taxon>
    </lineage>
</organism>
<feature type="transmembrane region" description="Helical" evidence="8">
    <location>
        <begin position="172"/>
        <end position="195"/>
    </location>
</feature>
<feature type="transmembrane region" description="Helical" evidence="8">
    <location>
        <begin position="281"/>
        <end position="306"/>
    </location>
</feature>
<feature type="transmembrane region" description="Helical" evidence="8">
    <location>
        <begin position="28"/>
        <end position="45"/>
    </location>
</feature>
<feature type="transmembrane region" description="Helical" evidence="8">
    <location>
        <begin position="6"/>
        <end position="21"/>
    </location>
</feature>
<feature type="transmembrane region" description="Helical" evidence="8">
    <location>
        <begin position="228"/>
        <end position="261"/>
    </location>
</feature>
<feature type="transmembrane region" description="Helical" evidence="8">
    <location>
        <begin position="357"/>
        <end position="382"/>
    </location>
</feature>
<dbReference type="InterPro" id="IPR004680">
    <property type="entry name" value="Cit_transptr-like_dom"/>
</dbReference>
<name>A0A2K2U9G0_9ACTN</name>
<feature type="domain" description="Citrate transporter-like" evidence="9">
    <location>
        <begin position="16"/>
        <end position="364"/>
    </location>
</feature>
<dbReference type="OrthoDB" id="9809303at2"/>
<dbReference type="PRINTS" id="PR00758">
    <property type="entry name" value="ARSENICPUMP"/>
</dbReference>
<comment type="similarity">
    <text evidence="2">Belongs to the CitM (TC 2.A.11) transporter family.</text>
</comment>
<dbReference type="InterPro" id="IPR000802">
    <property type="entry name" value="Arsenical_pump_ArsB"/>
</dbReference>
<evidence type="ECO:0000259" key="9">
    <source>
        <dbReference type="Pfam" id="PF03600"/>
    </source>
</evidence>
<reference evidence="11" key="1">
    <citation type="submission" date="2018-01" db="EMBL/GenBank/DDBJ databases">
        <title>Rubneribacter badeniensis gen. nov., sp. nov., and Colonibacter rubneri, gen. nov., sp. nov., WGS of new members of the Eggerthellaceae.</title>
        <authorList>
            <person name="Danylec N."/>
            <person name="Stoll D.A."/>
            <person name="Doetsch A."/>
            <person name="Kulling S.E."/>
            <person name="Huch M."/>
        </authorList>
    </citation>
    <scope>NUCLEOTIDE SEQUENCE [LARGE SCALE GENOMIC DNA]</scope>
    <source>
        <strain evidence="11">ResAG-96</strain>
    </source>
</reference>
<dbReference type="PANTHER" id="PTHR43568:SF1">
    <property type="entry name" value="P PROTEIN"/>
    <property type="match status" value="1"/>
</dbReference>
<evidence type="ECO:0000256" key="6">
    <source>
        <dbReference type="ARBA" id="ARBA00022989"/>
    </source>
</evidence>
<gene>
    <name evidence="10" type="ORF">C2L71_10805</name>
</gene>
<feature type="transmembrane region" description="Helical" evidence="8">
    <location>
        <begin position="92"/>
        <end position="109"/>
    </location>
</feature>
<keyword evidence="4" id="KW-1003">Cell membrane</keyword>
<evidence type="ECO:0000256" key="7">
    <source>
        <dbReference type="ARBA" id="ARBA00023136"/>
    </source>
</evidence>
<evidence type="ECO:0000313" key="11">
    <source>
        <dbReference type="Proteomes" id="UP000236197"/>
    </source>
</evidence>
<evidence type="ECO:0000313" key="10">
    <source>
        <dbReference type="EMBL" id="PNV66872.1"/>
    </source>
</evidence>
<comment type="caution">
    <text evidence="10">The sequence shown here is derived from an EMBL/GenBank/DDBJ whole genome shotgun (WGS) entry which is preliminary data.</text>
</comment>
<keyword evidence="3" id="KW-0813">Transport</keyword>
<dbReference type="InterPro" id="IPR051475">
    <property type="entry name" value="Diverse_Ion_Transporter"/>
</dbReference>
<keyword evidence="7 8" id="KW-0472">Membrane</keyword>
<protein>
    <recommendedName>
        <fullName evidence="9">Citrate transporter-like domain-containing protein</fullName>
    </recommendedName>
</protein>
<evidence type="ECO:0000256" key="4">
    <source>
        <dbReference type="ARBA" id="ARBA00022475"/>
    </source>
</evidence>
<dbReference type="RefSeq" id="WP_103265766.1">
    <property type="nucleotide sequence ID" value="NZ_CABMLE010000018.1"/>
</dbReference>
<comment type="subcellular location">
    <subcellularLocation>
        <location evidence="1">Cell membrane</location>
        <topology evidence="1">Multi-pass membrane protein</topology>
    </subcellularLocation>
</comment>
<feature type="transmembrane region" description="Helical" evidence="8">
    <location>
        <begin position="394"/>
        <end position="419"/>
    </location>
</feature>
<dbReference type="GO" id="GO:0005886">
    <property type="term" value="C:plasma membrane"/>
    <property type="evidence" value="ECO:0007669"/>
    <property type="project" value="UniProtKB-SubCell"/>
</dbReference>
<keyword evidence="11" id="KW-1185">Reference proteome</keyword>
<dbReference type="Pfam" id="PF03600">
    <property type="entry name" value="CitMHS"/>
    <property type="match status" value="1"/>
</dbReference>
<keyword evidence="5 8" id="KW-0812">Transmembrane</keyword>
<evidence type="ECO:0000256" key="5">
    <source>
        <dbReference type="ARBA" id="ARBA00022692"/>
    </source>
</evidence>
<proteinExistence type="inferred from homology"/>
<dbReference type="EMBL" id="PPEK01000018">
    <property type="protein sequence ID" value="PNV66872.1"/>
    <property type="molecule type" value="Genomic_DNA"/>
</dbReference>
<accession>A0A2K2U9G0</accession>
<evidence type="ECO:0000256" key="8">
    <source>
        <dbReference type="SAM" id="Phobius"/>
    </source>
</evidence>
<evidence type="ECO:0000256" key="3">
    <source>
        <dbReference type="ARBA" id="ARBA00022448"/>
    </source>
</evidence>